<reference evidence="3 4" key="1">
    <citation type="submission" date="2020-08" db="EMBL/GenBank/DDBJ databases">
        <title>Aphidius gifuensis genome sequencing and assembly.</title>
        <authorList>
            <person name="Du Z."/>
        </authorList>
    </citation>
    <scope>NUCLEOTIDE SEQUENCE [LARGE SCALE GENOMIC DNA]</scope>
    <source>
        <strain evidence="3">YNYX2018</strain>
        <tissue evidence="3">Adults</tissue>
    </source>
</reference>
<dbReference type="GO" id="GO:0008287">
    <property type="term" value="C:protein serine/threonine phosphatase complex"/>
    <property type="evidence" value="ECO:0007669"/>
    <property type="project" value="TreeGrafter"/>
</dbReference>
<evidence type="ECO:0000256" key="1">
    <source>
        <dbReference type="PROSITE-ProRule" id="PRU00103"/>
    </source>
</evidence>
<dbReference type="EMBL" id="JACMRX010000001">
    <property type="protein sequence ID" value="KAF7997209.1"/>
    <property type="molecule type" value="Genomic_DNA"/>
</dbReference>
<feature type="repeat" description="HEAT" evidence="1">
    <location>
        <begin position="197"/>
        <end position="235"/>
    </location>
</feature>
<sequence>MIQPDDLTNLQLDRPILHALKTDVQIRRHTLDTSLENKPVDKSLHLLQKGDEIQKLSVIQTLSNLLADDQQSCIARLIPKIQQTLPNASVDFHLSASSTFKTILNQKLVNHSTFTSTFLQIILSSLDSKEPVIALAWLETLLDVIELLPPDVLRREILPLSINKGHLSQSVSSRIMSSKLIGKICTRFDSQLIKKEVLPTVHSLCQDISKDVRAAICSQLCFIAEKLGAESVKSTLLSSIVELASDEETNVRHAAIQTIVYLLPHLQNDVLKTTISPLIKKCCDNAFKSEDRVLCIISKEFGKLSLGLDKCLNNKNDKLWIINYYKQLSQLGVAPNKDNIRPEFLLSNTLQLQELYIECRQNCAYNLPAMFLFASKTDDNINSIIPILENLINDTNENIRRIVACGIYEIIKITGTKNNIIKNNILKLLKDDNENVLSGIVPYISKILQLYFPTQTIQTVQVMDFGTALLKCENLIFNTKNWRLSTNLFEQLEILPKCFPSDYIYSTFIPMIFDRALNARPIPIKLSAGKTLLVLIRYNIKQQQITELHGKLITEFAQNNNSYIRIQFLRIVDIATSIFSTYYIKQHFFTIIMNLTEDPIANVRLKAVTLLPMLKLCIRLPTDKKLLLSFEACVRNIMNNETDRDVKFTLTKIIRKIDEIETIHESQIPSVKPNKQEIENFKKYEEEKNLLAAMSGKVITVGVPAIPAIPTTSISPKKIAPNGRTNEASSSKSTKPSIQGLETSSKISYPTVPKSRQATIPVLSSENSSKISKVGGSNKSFDSAQASSMPEIPVNLFNDEFPINTDIRIPTQISSPRRASKIPNINDVLSRNTRIEYDKNKRSSVNLDKSKFTTTGKINRLSMNLDEQRYRTRSYSDDLGFAKDDLKTKRFNFQRGKSTEGPPKSTFSMTQKVRQTTMPILSSESSSKTSTKQPGTSRKFDMSKASSMPEIPVDMYANEYPQQLKIIEQPSIQQRASKIPNINDVISRNSRADTDKNKRISLNLERGKTLVGKNRLSMIPGQRTTKIPSIKDMLC</sequence>
<dbReference type="GO" id="GO:0019888">
    <property type="term" value="F:protein phosphatase regulator activity"/>
    <property type="evidence" value="ECO:0007669"/>
    <property type="project" value="TreeGrafter"/>
</dbReference>
<dbReference type="PANTHER" id="PTHR21467">
    <property type="entry name" value="PROTEIN PHOSPHATASE 4 REGULATORY SUBUNIT 4 PPP4R4"/>
    <property type="match status" value="1"/>
</dbReference>
<feature type="region of interest" description="Disordered" evidence="2">
    <location>
        <begin position="917"/>
        <end position="945"/>
    </location>
</feature>
<dbReference type="PROSITE" id="PS50077">
    <property type="entry name" value="HEAT_REPEAT"/>
    <property type="match status" value="3"/>
</dbReference>
<evidence type="ECO:0000313" key="4">
    <source>
        <dbReference type="Proteomes" id="UP000639338"/>
    </source>
</evidence>
<evidence type="ECO:0000256" key="2">
    <source>
        <dbReference type="SAM" id="MobiDB-lite"/>
    </source>
</evidence>
<dbReference type="InterPro" id="IPR021133">
    <property type="entry name" value="HEAT_type_2"/>
</dbReference>
<keyword evidence="4" id="KW-1185">Reference proteome</keyword>
<dbReference type="SUPFAM" id="SSF48371">
    <property type="entry name" value="ARM repeat"/>
    <property type="match status" value="1"/>
</dbReference>
<dbReference type="PANTHER" id="PTHR21467:SF0">
    <property type="entry name" value="SERINE_THREONINE-PROTEIN PHOSPHATASE 4 REGULATORY SUBUNIT 4"/>
    <property type="match status" value="1"/>
</dbReference>
<dbReference type="InterPro" id="IPR016024">
    <property type="entry name" value="ARM-type_fold"/>
</dbReference>
<dbReference type="OrthoDB" id="340346at2759"/>
<comment type="caution">
    <text evidence="3">The sequence shown here is derived from an EMBL/GenBank/DDBJ whole genome shotgun (WGS) entry which is preliminary data.</text>
</comment>
<feature type="repeat" description="HEAT" evidence="1">
    <location>
        <begin position="384"/>
        <end position="418"/>
    </location>
</feature>
<dbReference type="GO" id="GO:0005829">
    <property type="term" value="C:cytosol"/>
    <property type="evidence" value="ECO:0007669"/>
    <property type="project" value="TreeGrafter"/>
</dbReference>
<accession>A0A834Y4U4</accession>
<gene>
    <name evidence="3" type="ORF">HCN44_005486</name>
</gene>
<dbReference type="Gene3D" id="1.25.10.10">
    <property type="entry name" value="Leucine-rich Repeat Variant"/>
    <property type="match status" value="1"/>
</dbReference>
<feature type="compositionally biased region" description="Low complexity" evidence="2">
    <location>
        <begin position="922"/>
        <end position="932"/>
    </location>
</feature>
<dbReference type="Proteomes" id="UP000639338">
    <property type="component" value="Unassembled WGS sequence"/>
</dbReference>
<dbReference type="AlphaFoldDB" id="A0A834Y4U4"/>
<feature type="compositionally biased region" description="Polar residues" evidence="2">
    <location>
        <begin position="723"/>
        <end position="753"/>
    </location>
</feature>
<dbReference type="InterPro" id="IPR039918">
    <property type="entry name" value="PPP4R4"/>
</dbReference>
<feature type="repeat" description="HEAT" evidence="1">
    <location>
        <begin position="236"/>
        <end position="274"/>
    </location>
</feature>
<feature type="region of interest" description="Disordered" evidence="2">
    <location>
        <begin position="712"/>
        <end position="753"/>
    </location>
</feature>
<proteinExistence type="predicted"/>
<organism evidence="3 4">
    <name type="scientific">Aphidius gifuensis</name>
    <name type="common">Parasitoid wasp</name>
    <dbReference type="NCBI Taxonomy" id="684658"/>
    <lineage>
        <taxon>Eukaryota</taxon>
        <taxon>Metazoa</taxon>
        <taxon>Ecdysozoa</taxon>
        <taxon>Arthropoda</taxon>
        <taxon>Hexapoda</taxon>
        <taxon>Insecta</taxon>
        <taxon>Pterygota</taxon>
        <taxon>Neoptera</taxon>
        <taxon>Endopterygota</taxon>
        <taxon>Hymenoptera</taxon>
        <taxon>Apocrita</taxon>
        <taxon>Ichneumonoidea</taxon>
        <taxon>Braconidae</taxon>
        <taxon>Aphidiinae</taxon>
        <taxon>Aphidius</taxon>
    </lineage>
</organism>
<name>A0A834Y4U4_APHGI</name>
<protein>
    <submittedName>
        <fullName evidence="3">Uncharacterized protein</fullName>
    </submittedName>
</protein>
<dbReference type="InterPro" id="IPR011989">
    <property type="entry name" value="ARM-like"/>
</dbReference>
<evidence type="ECO:0000313" key="3">
    <source>
        <dbReference type="EMBL" id="KAF7997209.1"/>
    </source>
</evidence>